<sequence>MGMQRPLAQENWLGGQVRARDRRAGASSLLSRQSLSPSHFHRSWMQRLLAQANSPGWHWGGGT</sequence>
<evidence type="ECO:0000313" key="1">
    <source>
        <dbReference type="EMBL" id="VCW67728.1"/>
    </source>
</evidence>
<proteinExistence type="predicted"/>
<dbReference type="Proteomes" id="UP000269945">
    <property type="component" value="Unassembled WGS sequence"/>
</dbReference>
<gene>
    <name evidence="1" type="ORF">BN2614_LOCUS1</name>
</gene>
<accession>A0A9X9PV12</accession>
<organism evidence="1 2">
    <name type="scientific">Gulo gulo</name>
    <name type="common">Wolverine</name>
    <name type="synonym">Gluton</name>
    <dbReference type="NCBI Taxonomy" id="48420"/>
    <lineage>
        <taxon>Eukaryota</taxon>
        <taxon>Metazoa</taxon>
        <taxon>Chordata</taxon>
        <taxon>Craniata</taxon>
        <taxon>Vertebrata</taxon>
        <taxon>Euteleostomi</taxon>
        <taxon>Mammalia</taxon>
        <taxon>Eutheria</taxon>
        <taxon>Laurasiatheria</taxon>
        <taxon>Carnivora</taxon>
        <taxon>Caniformia</taxon>
        <taxon>Musteloidea</taxon>
        <taxon>Mustelidae</taxon>
        <taxon>Guloninae</taxon>
        <taxon>Gulo</taxon>
    </lineage>
</organism>
<reference evidence="1 2" key="1">
    <citation type="submission" date="2018-10" db="EMBL/GenBank/DDBJ databases">
        <authorList>
            <person name="Ekblom R."/>
            <person name="Jareborg N."/>
        </authorList>
    </citation>
    <scope>NUCLEOTIDE SEQUENCE [LARGE SCALE GENOMIC DNA]</scope>
    <source>
        <tissue evidence="1">Muscle</tissue>
    </source>
</reference>
<name>A0A9X9PV12_GULGU</name>
<dbReference type="AlphaFoldDB" id="A0A9X9PV12"/>
<comment type="caution">
    <text evidence="1">The sequence shown here is derived from an EMBL/GenBank/DDBJ whole genome shotgun (WGS) entry which is preliminary data.</text>
</comment>
<evidence type="ECO:0000313" key="2">
    <source>
        <dbReference type="Proteomes" id="UP000269945"/>
    </source>
</evidence>
<dbReference type="EMBL" id="CYRY02003053">
    <property type="protein sequence ID" value="VCW67728.1"/>
    <property type="molecule type" value="Genomic_DNA"/>
</dbReference>
<keyword evidence="2" id="KW-1185">Reference proteome</keyword>
<protein>
    <submittedName>
        <fullName evidence="1">Uncharacterized protein</fullName>
    </submittedName>
</protein>